<dbReference type="AlphaFoldDB" id="A0AAP0P0V9"/>
<keyword evidence="3" id="KW-1185">Reference proteome</keyword>
<dbReference type="Proteomes" id="UP001417504">
    <property type="component" value="Unassembled WGS sequence"/>
</dbReference>
<name>A0AAP0P0V9_9MAGN</name>
<accession>A0AAP0P0V9</accession>
<organism evidence="2 3">
    <name type="scientific">Stephania japonica</name>
    <dbReference type="NCBI Taxonomy" id="461633"/>
    <lineage>
        <taxon>Eukaryota</taxon>
        <taxon>Viridiplantae</taxon>
        <taxon>Streptophyta</taxon>
        <taxon>Embryophyta</taxon>
        <taxon>Tracheophyta</taxon>
        <taxon>Spermatophyta</taxon>
        <taxon>Magnoliopsida</taxon>
        <taxon>Ranunculales</taxon>
        <taxon>Menispermaceae</taxon>
        <taxon>Menispermoideae</taxon>
        <taxon>Cissampelideae</taxon>
        <taxon>Stephania</taxon>
    </lineage>
</organism>
<evidence type="ECO:0000313" key="2">
    <source>
        <dbReference type="EMBL" id="KAK9123356.1"/>
    </source>
</evidence>
<reference evidence="2 3" key="1">
    <citation type="submission" date="2024-01" db="EMBL/GenBank/DDBJ databases">
        <title>Genome assemblies of Stephania.</title>
        <authorList>
            <person name="Yang L."/>
        </authorList>
    </citation>
    <scope>NUCLEOTIDE SEQUENCE [LARGE SCALE GENOMIC DNA]</scope>
    <source>
        <strain evidence="2">QJT</strain>
        <tissue evidence="2">Leaf</tissue>
    </source>
</reference>
<comment type="caution">
    <text evidence="2">The sequence shown here is derived from an EMBL/GenBank/DDBJ whole genome shotgun (WGS) entry which is preliminary data.</text>
</comment>
<evidence type="ECO:0000256" key="1">
    <source>
        <dbReference type="SAM" id="MobiDB-lite"/>
    </source>
</evidence>
<gene>
    <name evidence="2" type="ORF">Sjap_012958</name>
</gene>
<evidence type="ECO:0000313" key="3">
    <source>
        <dbReference type="Proteomes" id="UP001417504"/>
    </source>
</evidence>
<protein>
    <submittedName>
        <fullName evidence="2">Uncharacterized protein</fullName>
    </submittedName>
</protein>
<feature type="region of interest" description="Disordered" evidence="1">
    <location>
        <begin position="32"/>
        <end position="57"/>
    </location>
</feature>
<dbReference type="EMBL" id="JBBNAE010000005">
    <property type="protein sequence ID" value="KAK9123356.1"/>
    <property type="molecule type" value="Genomic_DNA"/>
</dbReference>
<proteinExistence type="predicted"/>
<feature type="compositionally biased region" description="Basic and acidic residues" evidence="1">
    <location>
        <begin position="36"/>
        <end position="49"/>
    </location>
</feature>
<sequence length="57" mass="6787">MFPRSMMNGLSATKGLCQCRDRVHVIFRKKMKKWKKIEEKSKNQLEKRSNKSTMKGK</sequence>